<comment type="caution">
    <text evidence="1">The sequence shown here is derived from an EMBL/GenBank/DDBJ whole genome shotgun (WGS) entry which is preliminary data.</text>
</comment>
<dbReference type="RefSeq" id="WP_142892881.1">
    <property type="nucleotide sequence ID" value="NZ_ML660162.1"/>
</dbReference>
<sequence length="495" mass="56069">MFRQLLIALLIVGTSFSVSAKIKFNQAQLETDFKITHPVEVVNLLGLEHKQLIIFGENEDKTRLLAIYRFDKASQQYIFDSETEIPENFLAYDFLETQQKHKLIFQTNQALVEYSPTNQSFKTFSEINSIYLRPKAQFLANKDFINDINGDDREDITIVDFKSIHLFMQNEQGGFTQQSVPVTPKIQHNRESATYNETPLFFADLNHDAKKDLITVKDAGLKVFPQNGNGTFKPQAHNLQLPIDISALDWWEIRESDGESLDQNELSHRTIDRIEDINNDQIPDLLVKFSQSEGVLDRQNDYEIYLGKIVEGAISYPDKPDDVISADGTIAGLKIIDIDGDKRSEIMVASFDIGVSQIIGALLSGSIDQDIYFFKMDENDRFGEEPNVDKEVELNFSLSSGKSGEPVVKVADFNGDGVKDLMFSDGEKTLKTYQGNDSQKLFARKSTKHKVLIPKDGELVETTDINNDGKEDIIIRYGRQDDEKLSNKIILLIAS</sequence>
<name>A0A545UG43_9GAMM</name>
<dbReference type="Gene3D" id="2.130.10.130">
    <property type="entry name" value="Integrin alpha, N-terminal"/>
    <property type="match status" value="1"/>
</dbReference>
<organism evidence="1 2">
    <name type="scientific">Aliikangiella coralliicola</name>
    <dbReference type="NCBI Taxonomy" id="2592383"/>
    <lineage>
        <taxon>Bacteria</taxon>
        <taxon>Pseudomonadati</taxon>
        <taxon>Pseudomonadota</taxon>
        <taxon>Gammaproteobacteria</taxon>
        <taxon>Oceanospirillales</taxon>
        <taxon>Pleioneaceae</taxon>
        <taxon>Aliikangiella</taxon>
    </lineage>
</organism>
<keyword evidence="2" id="KW-1185">Reference proteome</keyword>
<proteinExistence type="predicted"/>
<gene>
    <name evidence="1" type="ORF">FLL46_07555</name>
</gene>
<reference evidence="1 2" key="1">
    <citation type="submission" date="2019-07" db="EMBL/GenBank/DDBJ databases">
        <title>Draft genome for Aliikangiella sp. M105.</title>
        <authorList>
            <person name="Wang G."/>
        </authorList>
    </citation>
    <scope>NUCLEOTIDE SEQUENCE [LARGE SCALE GENOMIC DNA]</scope>
    <source>
        <strain evidence="1 2">M105</strain>
    </source>
</reference>
<dbReference type="SUPFAM" id="SSF69318">
    <property type="entry name" value="Integrin alpha N-terminal domain"/>
    <property type="match status" value="1"/>
</dbReference>
<dbReference type="OrthoDB" id="7054769at2"/>
<dbReference type="AlphaFoldDB" id="A0A545UG43"/>
<evidence type="ECO:0000313" key="2">
    <source>
        <dbReference type="Proteomes" id="UP000315439"/>
    </source>
</evidence>
<accession>A0A545UG43</accession>
<dbReference type="InterPro" id="IPR028994">
    <property type="entry name" value="Integrin_alpha_N"/>
</dbReference>
<dbReference type="PANTHER" id="PTHR46580">
    <property type="entry name" value="SENSOR KINASE-RELATED"/>
    <property type="match status" value="1"/>
</dbReference>
<protein>
    <submittedName>
        <fullName evidence="1">VCBS repeat-containing protein</fullName>
    </submittedName>
</protein>
<evidence type="ECO:0000313" key="1">
    <source>
        <dbReference type="EMBL" id="TQV88373.1"/>
    </source>
</evidence>
<dbReference type="PANTHER" id="PTHR46580:SF4">
    <property type="entry name" value="ATP_GTP-BINDING PROTEIN"/>
    <property type="match status" value="1"/>
</dbReference>
<dbReference type="Proteomes" id="UP000315439">
    <property type="component" value="Unassembled WGS sequence"/>
</dbReference>
<dbReference type="EMBL" id="VIKS01000004">
    <property type="protein sequence ID" value="TQV88373.1"/>
    <property type="molecule type" value="Genomic_DNA"/>
</dbReference>